<evidence type="ECO:0000256" key="1">
    <source>
        <dbReference type="SAM" id="MobiDB-lite"/>
    </source>
</evidence>
<name>A0AA38FZD3_TAXCH</name>
<sequence length="90" mass="10234">MFQVFDNWWQLIFDRPKEVNNGGGSERAFNAVWKERHQIGGVGVGEANDDNEEDYEGVDSVSYPVEVRGNDDQGDEEEDRHGYGVQEIQA</sequence>
<accession>A0AA38FZD3</accession>
<dbReference type="EMBL" id="JAHRHJ020000006">
    <property type="protein sequence ID" value="KAH9312178.1"/>
    <property type="molecule type" value="Genomic_DNA"/>
</dbReference>
<protein>
    <submittedName>
        <fullName evidence="2">Uncharacterized protein</fullName>
    </submittedName>
</protein>
<dbReference type="AlphaFoldDB" id="A0AA38FZD3"/>
<organism evidence="2 3">
    <name type="scientific">Taxus chinensis</name>
    <name type="common">Chinese yew</name>
    <name type="synonym">Taxus wallichiana var. chinensis</name>
    <dbReference type="NCBI Taxonomy" id="29808"/>
    <lineage>
        <taxon>Eukaryota</taxon>
        <taxon>Viridiplantae</taxon>
        <taxon>Streptophyta</taxon>
        <taxon>Embryophyta</taxon>
        <taxon>Tracheophyta</taxon>
        <taxon>Spermatophyta</taxon>
        <taxon>Pinopsida</taxon>
        <taxon>Pinidae</taxon>
        <taxon>Conifers II</taxon>
        <taxon>Cupressales</taxon>
        <taxon>Taxaceae</taxon>
        <taxon>Taxus</taxon>
    </lineage>
</organism>
<dbReference type="Proteomes" id="UP000824469">
    <property type="component" value="Unassembled WGS sequence"/>
</dbReference>
<keyword evidence="3" id="KW-1185">Reference proteome</keyword>
<comment type="caution">
    <text evidence="2">The sequence shown here is derived from an EMBL/GenBank/DDBJ whole genome shotgun (WGS) entry which is preliminary data.</text>
</comment>
<gene>
    <name evidence="2" type="ORF">KI387_027213</name>
</gene>
<reference evidence="2 3" key="1">
    <citation type="journal article" date="2021" name="Nat. Plants">
        <title>The Taxus genome provides insights into paclitaxel biosynthesis.</title>
        <authorList>
            <person name="Xiong X."/>
            <person name="Gou J."/>
            <person name="Liao Q."/>
            <person name="Li Y."/>
            <person name="Zhou Q."/>
            <person name="Bi G."/>
            <person name="Li C."/>
            <person name="Du R."/>
            <person name="Wang X."/>
            <person name="Sun T."/>
            <person name="Guo L."/>
            <person name="Liang H."/>
            <person name="Lu P."/>
            <person name="Wu Y."/>
            <person name="Zhang Z."/>
            <person name="Ro D.K."/>
            <person name="Shang Y."/>
            <person name="Huang S."/>
            <person name="Yan J."/>
        </authorList>
    </citation>
    <scope>NUCLEOTIDE SEQUENCE [LARGE SCALE GENOMIC DNA]</scope>
    <source>
        <strain evidence="2">Ta-2019</strain>
    </source>
</reference>
<proteinExistence type="predicted"/>
<feature type="compositionally biased region" description="Acidic residues" evidence="1">
    <location>
        <begin position="47"/>
        <end position="57"/>
    </location>
</feature>
<evidence type="ECO:0000313" key="3">
    <source>
        <dbReference type="Proteomes" id="UP000824469"/>
    </source>
</evidence>
<evidence type="ECO:0000313" key="2">
    <source>
        <dbReference type="EMBL" id="KAH9312178.1"/>
    </source>
</evidence>
<feature type="region of interest" description="Disordered" evidence="1">
    <location>
        <begin position="40"/>
        <end position="90"/>
    </location>
</feature>